<dbReference type="STRING" id="484019.THA_137"/>
<dbReference type="InterPro" id="IPR018711">
    <property type="entry name" value="NAGPA"/>
</dbReference>
<accession>B7IEY1</accession>
<proteinExistence type="predicted"/>
<sequence>MKKLILILQIFIFSGLFFANSLLFQNKAYFFPDKWIDEKILKDIGFKYVKNEKIFMVFNDDLFIGKDGTFTINFDGEYKNAFKIENNELYLNIDFLKEYLNLSVIKKDNLFIYYDTLPLLKSVEFKDNNLTFFFSKEITKEFINLLVDNRDLTIELKPINGNPVIIGNVSFQKNENSFLFFILNNRLKPVPIISFQKNIVKIVLNFTEEDRKTLKDGLEWERKIEVFNEKKYLINYLHIDPKKVEILPIISSNGIGTRQDLREMLKNNNCIAGINANYFDPSTNIPIDLVIKDGKLLSDKYGLRPVFIVTYSNEVFIKRINLEVNIYLDDLLFLVKGVNTNAKGEVLLYTDEYALKIPKDDDKNYFVISNNQIISKEYVEKVPKDSMVLLITKKYDKYLKNIEVGSKVNLTINSDFPFPIKHAIGAGPLLIENGKKLIDSDEEKLRYGNGLALSKTSRTIIAITKEGKVDFIVIEGYNDSPGMNYDIATEFLLEKGYFYAMMLDGGGSSAMVIQDEVVNQDGTIQRGIPVGLGVK</sequence>
<dbReference type="OrthoDB" id="9809781at2"/>
<evidence type="ECO:0000259" key="1">
    <source>
        <dbReference type="Pfam" id="PF09992"/>
    </source>
</evidence>
<evidence type="ECO:0000313" key="3">
    <source>
        <dbReference type="Proteomes" id="UP000002453"/>
    </source>
</evidence>
<dbReference type="eggNOG" id="COG4632">
    <property type="taxonomic scope" value="Bacteria"/>
</dbReference>
<dbReference type="KEGG" id="taf:THA_137"/>
<protein>
    <recommendedName>
        <fullName evidence="1">Phosphodiester glycosidase domain-containing protein</fullName>
    </recommendedName>
</protein>
<dbReference type="PANTHER" id="PTHR40446">
    <property type="entry name" value="N-ACETYLGLUCOSAMINE-1-PHOSPHODIESTER ALPHA-N-ACETYLGLUCOSAMINIDASE"/>
    <property type="match status" value="1"/>
</dbReference>
<keyword evidence="3" id="KW-1185">Reference proteome</keyword>
<reference evidence="2 3" key="1">
    <citation type="journal article" date="2009" name="J. Bacteriol.">
        <title>The genome of Thermosipho africanus TCF52B: lateral genetic connections to the Firmicutes and Archaea.</title>
        <authorList>
            <person name="Nesboe C.L."/>
            <person name="Bapteste E."/>
            <person name="Curtis B."/>
            <person name="Dahle H."/>
            <person name="Lopez P."/>
            <person name="Macleod D."/>
            <person name="Dlutek M."/>
            <person name="Bowman S."/>
            <person name="Zhaxybayeva O."/>
            <person name="Birkeland N.-K."/>
            <person name="Doolittle W.F."/>
        </authorList>
    </citation>
    <scope>NUCLEOTIDE SEQUENCE [LARGE SCALE GENOMIC DNA]</scope>
    <source>
        <strain evidence="2 3">TCF52B</strain>
    </source>
</reference>
<dbReference type="AlphaFoldDB" id="B7IEY1"/>
<dbReference type="HOGENOM" id="CLU_035800_0_0_0"/>
<dbReference type="PANTHER" id="PTHR40446:SF2">
    <property type="entry name" value="N-ACETYLGLUCOSAMINE-1-PHOSPHODIESTER ALPHA-N-ACETYLGLUCOSAMINIDASE"/>
    <property type="match status" value="1"/>
</dbReference>
<evidence type="ECO:0000313" key="2">
    <source>
        <dbReference type="EMBL" id="ACJ74645.1"/>
    </source>
</evidence>
<dbReference type="Proteomes" id="UP000002453">
    <property type="component" value="Chromosome"/>
</dbReference>
<name>B7IEY1_THEAB</name>
<gene>
    <name evidence="2" type="ordered locus">THA_137</name>
</gene>
<dbReference type="Pfam" id="PF09992">
    <property type="entry name" value="NAGPA"/>
    <property type="match status" value="1"/>
</dbReference>
<feature type="domain" description="Phosphodiester glycosidase" evidence="1">
    <location>
        <begin position="388"/>
        <end position="534"/>
    </location>
</feature>
<dbReference type="RefSeq" id="WP_012579370.1">
    <property type="nucleotide sequence ID" value="NC_011653.1"/>
</dbReference>
<organism evidence="2 3">
    <name type="scientific">Thermosipho africanus (strain TCF52B)</name>
    <dbReference type="NCBI Taxonomy" id="484019"/>
    <lineage>
        <taxon>Bacteria</taxon>
        <taxon>Thermotogati</taxon>
        <taxon>Thermotogota</taxon>
        <taxon>Thermotogae</taxon>
        <taxon>Thermotogales</taxon>
        <taxon>Fervidobacteriaceae</taxon>
        <taxon>Thermosipho</taxon>
    </lineage>
</organism>
<dbReference type="EMBL" id="CP001185">
    <property type="protein sequence ID" value="ACJ74645.1"/>
    <property type="molecule type" value="Genomic_DNA"/>
</dbReference>